<evidence type="ECO:0000313" key="4">
    <source>
        <dbReference type="Proteomes" id="UP000675554"/>
    </source>
</evidence>
<sequence>MEPTGDVLARWPWREVPVLFADVLRPRVEEIASEMQATIRHEVRVYRQPEHSAVGRDVSAAVHCALRQFVELTENPDSPQGHHELFFQRLGRLEYLNGRTTDGIQAAYRVGARVACRHYVRLAHAASLPPETALPVTEAVLAHISALSDLAVRGYAAARAHAAGQTQRSRRALAARLLEQSAMPRTEPLSALAEQAKWPLPESVACLVMGRAGGGGHVLAAAGLDEDVLVLPQGGELLLVVPDPEDGGRLDRLRAAVREYAAALGPTVALDEAWLSAYCARLALRHRSDLGAPADVPLVAAEHLLDLHLLSGAHMGRLMADRLTEALRALPPGKAARLADTLEALLTSWGRTAPEVAEALGVHPQTVRKRLRQLDQLYGERLGDPAFRTGALLALRTRALTRQR</sequence>
<proteinExistence type="predicted"/>
<evidence type="ECO:0000259" key="1">
    <source>
        <dbReference type="Pfam" id="PF13556"/>
    </source>
</evidence>
<gene>
    <name evidence="3" type="ORF">KDA82_12900</name>
</gene>
<keyword evidence="4" id="KW-1185">Reference proteome</keyword>
<dbReference type="Proteomes" id="UP000675554">
    <property type="component" value="Unassembled WGS sequence"/>
</dbReference>
<organism evidence="3 4">
    <name type="scientific">Streptomyces daliensis</name>
    <dbReference type="NCBI Taxonomy" id="299421"/>
    <lineage>
        <taxon>Bacteria</taxon>
        <taxon>Bacillati</taxon>
        <taxon>Actinomycetota</taxon>
        <taxon>Actinomycetes</taxon>
        <taxon>Kitasatosporales</taxon>
        <taxon>Streptomycetaceae</taxon>
        <taxon>Streptomyces</taxon>
    </lineage>
</organism>
<evidence type="ECO:0000313" key="3">
    <source>
        <dbReference type="EMBL" id="MBR7673898.1"/>
    </source>
</evidence>
<dbReference type="EMBL" id="JAGSMN010000270">
    <property type="protein sequence ID" value="MBR7673898.1"/>
    <property type="molecule type" value="Genomic_DNA"/>
</dbReference>
<dbReference type="Pfam" id="PF25906">
    <property type="entry name" value="PucR-like_N"/>
    <property type="match status" value="1"/>
</dbReference>
<reference evidence="3" key="1">
    <citation type="submission" date="2021-04" db="EMBL/GenBank/DDBJ databases">
        <title>Sequencing of actinobacteria type strains.</title>
        <authorList>
            <person name="Nguyen G.-S."/>
            <person name="Wentzel A."/>
        </authorList>
    </citation>
    <scope>NUCLEOTIDE SEQUENCE</scope>
    <source>
        <strain evidence="3">DSM 42095</strain>
    </source>
</reference>
<dbReference type="InterPro" id="IPR058663">
    <property type="entry name" value="PucR-like_N"/>
</dbReference>
<dbReference type="AlphaFoldDB" id="A0A8T4IQ32"/>
<protein>
    <submittedName>
        <fullName evidence="3">Helix-turn-helix domain-containing protein</fullName>
    </submittedName>
</protein>
<dbReference type="InterPro" id="IPR042070">
    <property type="entry name" value="PucR_C-HTH_sf"/>
</dbReference>
<dbReference type="Pfam" id="PF13556">
    <property type="entry name" value="HTH_30"/>
    <property type="match status" value="1"/>
</dbReference>
<comment type="caution">
    <text evidence="3">The sequence shown here is derived from an EMBL/GenBank/DDBJ whole genome shotgun (WGS) entry which is preliminary data.</text>
</comment>
<dbReference type="InterPro" id="IPR025736">
    <property type="entry name" value="PucR_C-HTH_dom"/>
</dbReference>
<evidence type="ECO:0000259" key="2">
    <source>
        <dbReference type="Pfam" id="PF25906"/>
    </source>
</evidence>
<dbReference type="Gene3D" id="1.10.10.2840">
    <property type="entry name" value="PucR C-terminal helix-turn-helix domain"/>
    <property type="match status" value="1"/>
</dbReference>
<feature type="domain" description="PucR C-terminal helix-turn-helix" evidence="1">
    <location>
        <begin position="338"/>
        <end position="396"/>
    </location>
</feature>
<name>A0A8T4IQ32_9ACTN</name>
<feature type="domain" description="PucR-like N-terminal" evidence="2">
    <location>
        <begin position="13"/>
        <end position="177"/>
    </location>
</feature>
<accession>A0A8T4IQ32</accession>